<keyword evidence="2" id="KW-1185">Reference proteome</keyword>
<dbReference type="Proteomes" id="UP001524501">
    <property type="component" value="Unassembled WGS sequence"/>
</dbReference>
<dbReference type="SUPFAM" id="SSF51338">
    <property type="entry name" value="Composite domain of metallo-dependent hydrolases"/>
    <property type="match status" value="1"/>
</dbReference>
<name>A0ABT1Q5W2_9NOCA</name>
<dbReference type="InterPro" id="IPR011059">
    <property type="entry name" value="Metal-dep_hydrolase_composite"/>
</dbReference>
<evidence type="ECO:0000313" key="1">
    <source>
        <dbReference type="EMBL" id="MCQ4117637.1"/>
    </source>
</evidence>
<sequence length="46" mass="4999">MTSPHTDTVVVDGRTVVERGRVITVDEDVVAAEVERAHRALVRQAG</sequence>
<dbReference type="RefSeq" id="WP_255964987.1">
    <property type="nucleotide sequence ID" value="NZ_JANFQF010000001.1"/>
</dbReference>
<comment type="caution">
    <text evidence="1">The sequence shown here is derived from an EMBL/GenBank/DDBJ whole genome shotgun (WGS) entry which is preliminary data.</text>
</comment>
<gene>
    <name evidence="1" type="ORF">NOF53_00355</name>
</gene>
<accession>A0ABT1Q5W2</accession>
<dbReference type="Gene3D" id="2.30.40.10">
    <property type="entry name" value="Urease, subunit C, domain 1"/>
    <property type="match status" value="1"/>
</dbReference>
<reference evidence="1 2" key="1">
    <citation type="submission" date="2022-07" db="EMBL/GenBank/DDBJ databases">
        <title>Degradation activity of malathion, p-nitrophenol and potential low-temperature adaptation strategy of Rhodococcus sp. FXJ9.536.</title>
        <authorList>
            <person name="Huang J."/>
            <person name="Huang Y."/>
        </authorList>
    </citation>
    <scope>NUCLEOTIDE SEQUENCE [LARGE SCALE GENOMIC DNA]</scope>
    <source>
        <strain evidence="1 2">FXJ9.536</strain>
    </source>
</reference>
<dbReference type="EMBL" id="JANFQF010000001">
    <property type="protein sequence ID" value="MCQ4117637.1"/>
    <property type="molecule type" value="Genomic_DNA"/>
</dbReference>
<organism evidence="1 2">
    <name type="scientific">Rhodococcus tibetensis</name>
    <dbReference type="NCBI Taxonomy" id="2965064"/>
    <lineage>
        <taxon>Bacteria</taxon>
        <taxon>Bacillati</taxon>
        <taxon>Actinomycetota</taxon>
        <taxon>Actinomycetes</taxon>
        <taxon>Mycobacteriales</taxon>
        <taxon>Nocardiaceae</taxon>
        <taxon>Rhodococcus</taxon>
    </lineage>
</organism>
<proteinExistence type="predicted"/>
<protein>
    <submittedName>
        <fullName evidence="1">Uncharacterized protein</fullName>
    </submittedName>
</protein>
<evidence type="ECO:0000313" key="2">
    <source>
        <dbReference type="Proteomes" id="UP001524501"/>
    </source>
</evidence>